<accession>A0A4Y2T9J0</accession>
<feature type="region of interest" description="Disordered" evidence="1">
    <location>
        <begin position="1"/>
        <end position="50"/>
    </location>
</feature>
<evidence type="ECO:0000313" key="3">
    <source>
        <dbReference type="Proteomes" id="UP000499080"/>
    </source>
</evidence>
<dbReference type="AlphaFoldDB" id="A0A4Y2T9J0"/>
<dbReference type="Proteomes" id="UP000499080">
    <property type="component" value="Unassembled WGS sequence"/>
</dbReference>
<sequence>MTKHEKTSGEKPAVGPRSWSRLAQAHRTTGTKASPNYSRVTQLPFQHKPGSRLPRLAGHWRYFARSQYLAHYVLLTKNPQTDFNHETRH</sequence>
<evidence type="ECO:0000256" key="1">
    <source>
        <dbReference type="SAM" id="MobiDB-lite"/>
    </source>
</evidence>
<gene>
    <name evidence="2" type="ORF">AVEN_195169_1</name>
</gene>
<comment type="caution">
    <text evidence="2">The sequence shown here is derived from an EMBL/GenBank/DDBJ whole genome shotgun (WGS) entry which is preliminary data.</text>
</comment>
<reference evidence="2 3" key="1">
    <citation type="journal article" date="2019" name="Sci. Rep.">
        <title>Orb-weaving spider Araneus ventricosus genome elucidates the spidroin gene catalogue.</title>
        <authorList>
            <person name="Kono N."/>
            <person name="Nakamura H."/>
            <person name="Ohtoshi R."/>
            <person name="Moran D.A.P."/>
            <person name="Shinohara A."/>
            <person name="Yoshida Y."/>
            <person name="Fujiwara M."/>
            <person name="Mori M."/>
            <person name="Tomita M."/>
            <person name="Arakawa K."/>
        </authorList>
    </citation>
    <scope>NUCLEOTIDE SEQUENCE [LARGE SCALE GENOMIC DNA]</scope>
</reference>
<dbReference type="EMBL" id="BGPR01026431">
    <property type="protein sequence ID" value="GBN96146.1"/>
    <property type="molecule type" value="Genomic_DNA"/>
</dbReference>
<evidence type="ECO:0000313" key="2">
    <source>
        <dbReference type="EMBL" id="GBN96146.1"/>
    </source>
</evidence>
<organism evidence="2 3">
    <name type="scientific">Araneus ventricosus</name>
    <name type="common">Orbweaver spider</name>
    <name type="synonym">Epeira ventricosa</name>
    <dbReference type="NCBI Taxonomy" id="182803"/>
    <lineage>
        <taxon>Eukaryota</taxon>
        <taxon>Metazoa</taxon>
        <taxon>Ecdysozoa</taxon>
        <taxon>Arthropoda</taxon>
        <taxon>Chelicerata</taxon>
        <taxon>Arachnida</taxon>
        <taxon>Araneae</taxon>
        <taxon>Araneomorphae</taxon>
        <taxon>Entelegynae</taxon>
        <taxon>Araneoidea</taxon>
        <taxon>Araneidae</taxon>
        <taxon>Araneus</taxon>
    </lineage>
</organism>
<keyword evidence="3" id="KW-1185">Reference proteome</keyword>
<name>A0A4Y2T9J0_ARAVE</name>
<protein>
    <submittedName>
        <fullName evidence="2">Uncharacterized protein</fullName>
    </submittedName>
</protein>
<proteinExistence type="predicted"/>
<feature type="compositionally biased region" description="Polar residues" evidence="1">
    <location>
        <begin position="26"/>
        <end position="44"/>
    </location>
</feature>